<gene>
    <name evidence="2" type="ORF">SAMN05661044_02794</name>
</gene>
<dbReference type="CDD" id="cd00371">
    <property type="entry name" value="HMA"/>
    <property type="match status" value="1"/>
</dbReference>
<proteinExistence type="predicted"/>
<evidence type="ECO:0000259" key="1">
    <source>
        <dbReference type="PROSITE" id="PS50846"/>
    </source>
</evidence>
<dbReference type="SUPFAM" id="SSF55008">
    <property type="entry name" value="HMA, heavy metal-associated domain"/>
    <property type="match status" value="1"/>
</dbReference>
<accession>A0A1H7R1P3</accession>
<evidence type="ECO:0000313" key="2">
    <source>
        <dbReference type="EMBL" id="SEL53834.1"/>
    </source>
</evidence>
<dbReference type="OrthoDB" id="677920at2"/>
<dbReference type="RefSeq" id="WP_093325328.1">
    <property type="nucleotide sequence ID" value="NZ_FOAF01000002.1"/>
</dbReference>
<protein>
    <submittedName>
        <fullName evidence="2">Copper chaperone</fullName>
    </submittedName>
</protein>
<dbReference type="STRING" id="407022.SAMN05661044_02794"/>
<organism evidence="2 3">
    <name type="scientific">Olivibacter domesticus</name>
    <name type="common">Pseudosphingobacterium domesticum</name>
    <dbReference type="NCBI Taxonomy" id="407022"/>
    <lineage>
        <taxon>Bacteria</taxon>
        <taxon>Pseudomonadati</taxon>
        <taxon>Bacteroidota</taxon>
        <taxon>Sphingobacteriia</taxon>
        <taxon>Sphingobacteriales</taxon>
        <taxon>Sphingobacteriaceae</taxon>
        <taxon>Olivibacter</taxon>
    </lineage>
</organism>
<dbReference type="Gene3D" id="3.30.70.100">
    <property type="match status" value="1"/>
</dbReference>
<dbReference type="InterPro" id="IPR006121">
    <property type="entry name" value="HMA_dom"/>
</dbReference>
<dbReference type="InterPro" id="IPR036163">
    <property type="entry name" value="HMA_dom_sf"/>
</dbReference>
<dbReference type="PROSITE" id="PS50846">
    <property type="entry name" value="HMA_2"/>
    <property type="match status" value="1"/>
</dbReference>
<dbReference type="GO" id="GO:0046872">
    <property type="term" value="F:metal ion binding"/>
    <property type="evidence" value="ECO:0007669"/>
    <property type="project" value="InterPro"/>
</dbReference>
<name>A0A1H7R1P3_OLID1</name>
<sequence>METLKFKTNIKCSGCIETVTPFLNKISTIEYWKVDTASADKTLTIQGASPLNKEQIISALESAGYKAEKV</sequence>
<dbReference type="AlphaFoldDB" id="A0A1H7R1P3"/>
<keyword evidence="3" id="KW-1185">Reference proteome</keyword>
<feature type="domain" description="HMA" evidence="1">
    <location>
        <begin position="1"/>
        <end position="68"/>
    </location>
</feature>
<evidence type="ECO:0000313" key="3">
    <source>
        <dbReference type="Proteomes" id="UP000199421"/>
    </source>
</evidence>
<dbReference type="Proteomes" id="UP000199421">
    <property type="component" value="Unassembled WGS sequence"/>
</dbReference>
<dbReference type="EMBL" id="FOAF01000002">
    <property type="protein sequence ID" value="SEL53834.1"/>
    <property type="molecule type" value="Genomic_DNA"/>
</dbReference>
<reference evidence="3" key="1">
    <citation type="submission" date="2016-10" db="EMBL/GenBank/DDBJ databases">
        <authorList>
            <person name="Varghese N."/>
            <person name="Submissions S."/>
        </authorList>
    </citation>
    <scope>NUCLEOTIDE SEQUENCE [LARGE SCALE GENOMIC DNA]</scope>
    <source>
        <strain evidence="3">DSM 18733</strain>
    </source>
</reference>